<evidence type="ECO:0000259" key="1">
    <source>
        <dbReference type="PROSITE" id="PS50110"/>
    </source>
</evidence>
<dbReference type="Pfam" id="PF04397">
    <property type="entry name" value="LytTR"/>
    <property type="match status" value="1"/>
</dbReference>
<name>A0A644V8L3_9ZZZZ</name>
<feature type="domain" description="HTH LytTR-type" evidence="2">
    <location>
        <begin position="141"/>
        <end position="239"/>
    </location>
</feature>
<dbReference type="InterPro" id="IPR011006">
    <property type="entry name" value="CheY-like_superfamily"/>
</dbReference>
<gene>
    <name evidence="3" type="primary">lytR_14</name>
    <name evidence="3" type="ORF">SDC9_33552</name>
</gene>
<dbReference type="InterPro" id="IPR046947">
    <property type="entry name" value="LytR-like"/>
</dbReference>
<dbReference type="InterPro" id="IPR007492">
    <property type="entry name" value="LytTR_DNA-bd_dom"/>
</dbReference>
<dbReference type="Gene3D" id="2.40.50.1020">
    <property type="entry name" value="LytTr DNA-binding domain"/>
    <property type="match status" value="1"/>
</dbReference>
<dbReference type="PANTHER" id="PTHR37299">
    <property type="entry name" value="TRANSCRIPTIONAL REGULATOR-RELATED"/>
    <property type="match status" value="1"/>
</dbReference>
<accession>A0A644V8L3</accession>
<dbReference type="InterPro" id="IPR001789">
    <property type="entry name" value="Sig_transdc_resp-reg_receiver"/>
</dbReference>
<evidence type="ECO:0000313" key="3">
    <source>
        <dbReference type="EMBL" id="MPL87551.1"/>
    </source>
</evidence>
<dbReference type="Pfam" id="PF00072">
    <property type="entry name" value="Response_reg"/>
    <property type="match status" value="1"/>
</dbReference>
<dbReference type="SMART" id="SM00850">
    <property type="entry name" value="LytTR"/>
    <property type="match status" value="1"/>
</dbReference>
<proteinExistence type="predicted"/>
<dbReference type="GO" id="GO:0003677">
    <property type="term" value="F:DNA binding"/>
    <property type="evidence" value="ECO:0007669"/>
    <property type="project" value="InterPro"/>
</dbReference>
<dbReference type="EMBL" id="VSSQ01000241">
    <property type="protein sequence ID" value="MPL87551.1"/>
    <property type="molecule type" value="Genomic_DNA"/>
</dbReference>
<protein>
    <submittedName>
        <fullName evidence="3">Sensory transduction protein LytR</fullName>
    </submittedName>
</protein>
<organism evidence="3">
    <name type="scientific">bioreactor metagenome</name>
    <dbReference type="NCBI Taxonomy" id="1076179"/>
    <lineage>
        <taxon>unclassified sequences</taxon>
        <taxon>metagenomes</taxon>
        <taxon>ecological metagenomes</taxon>
    </lineage>
</organism>
<reference evidence="3" key="1">
    <citation type="submission" date="2019-08" db="EMBL/GenBank/DDBJ databases">
        <authorList>
            <person name="Kucharzyk K."/>
            <person name="Murdoch R.W."/>
            <person name="Higgins S."/>
            <person name="Loffler F."/>
        </authorList>
    </citation>
    <scope>NUCLEOTIDE SEQUENCE</scope>
</reference>
<comment type="caution">
    <text evidence="3">The sequence shown here is derived from an EMBL/GenBank/DDBJ whole genome shotgun (WGS) entry which is preliminary data.</text>
</comment>
<dbReference type="SMART" id="SM00448">
    <property type="entry name" value="REC"/>
    <property type="match status" value="1"/>
</dbReference>
<dbReference type="SUPFAM" id="SSF52172">
    <property type="entry name" value="CheY-like"/>
    <property type="match status" value="1"/>
</dbReference>
<dbReference type="Gene3D" id="3.40.50.2300">
    <property type="match status" value="1"/>
</dbReference>
<feature type="domain" description="Response regulatory" evidence="1">
    <location>
        <begin position="9"/>
        <end position="120"/>
    </location>
</feature>
<dbReference type="PROSITE" id="PS50930">
    <property type="entry name" value="HTH_LYTTR"/>
    <property type="match status" value="1"/>
</dbReference>
<evidence type="ECO:0000259" key="2">
    <source>
        <dbReference type="PROSITE" id="PS50930"/>
    </source>
</evidence>
<dbReference type="AlphaFoldDB" id="A0A644V8L3"/>
<dbReference type="GO" id="GO:0000156">
    <property type="term" value="F:phosphorelay response regulator activity"/>
    <property type="evidence" value="ECO:0007669"/>
    <property type="project" value="InterPro"/>
</dbReference>
<sequence length="245" mass="27582">MENINEKLSCLVVDDEQPAQWVITSYISETANLELAACASDAVEALEIMKTRAIDLLFLDINLPGLNGLEMLDTLEFQPMVIFTTAYAAYAAESFEYNVVDYLVKPVTKQHFERAVARAFEKARLREVIENADTRYPTASIELNLGGSTEVIETENIVYLQSYGNYVKVFLENRMILATSTTHQLLSQLPQKSFLRIHKSFIVNRKYIKAYSNNSVLAGKEKLPIGISYRQSVVTALNHKKEAGS</sequence>
<dbReference type="PANTHER" id="PTHR37299:SF1">
    <property type="entry name" value="STAGE 0 SPORULATION PROTEIN A HOMOLOG"/>
    <property type="match status" value="1"/>
</dbReference>
<dbReference type="PROSITE" id="PS50110">
    <property type="entry name" value="RESPONSE_REGULATORY"/>
    <property type="match status" value="1"/>
</dbReference>